<sequence length="38" mass="4548">MNHAYDHHKINEYLLEWSEREGTFVQLAHDGLKIPLEL</sequence>
<proteinExistence type="predicted"/>
<dbReference type="OrthoDB" id="341300at2759"/>
<reference evidence="1 2" key="1">
    <citation type="journal article" date="2014" name="Nature">
        <title>The genome of the recently domesticated crop plant sugar beet (Beta vulgaris).</title>
        <authorList>
            <person name="Dohm J.C."/>
            <person name="Minoche A.E."/>
            <person name="Holtgrawe D."/>
            <person name="Capella-Gutierrez S."/>
            <person name="Zakrzewski F."/>
            <person name="Tafer H."/>
            <person name="Rupp O."/>
            <person name="Sorensen T.R."/>
            <person name="Stracke R."/>
            <person name="Reinhardt R."/>
            <person name="Goesmann A."/>
            <person name="Kraft T."/>
            <person name="Schulz B."/>
            <person name="Stadler P.F."/>
            <person name="Schmidt T."/>
            <person name="Gabaldon T."/>
            <person name="Lehrach H."/>
            <person name="Weisshaar B."/>
            <person name="Himmelbauer H."/>
        </authorList>
    </citation>
    <scope>NUCLEOTIDE SEQUENCE [LARGE SCALE GENOMIC DNA]</scope>
    <source>
        <tissue evidence="1">Taproot</tissue>
    </source>
</reference>
<accession>A0A0J8B7Q1</accession>
<protein>
    <submittedName>
        <fullName evidence="1">Uncharacterized protein</fullName>
    </submittedName>
</protein>
<evidence type="ECO:0000313" key="2">
    <source>
        <dbReference type="Proteomes" id="UP000035740"/>
    </source>
</evidence>
<name>A0A0J8B7Q1_BETVV</name>
<dbReference type="Proteomes" id="UP000035740">
    <property type="component" value="Unassembled WGS sequence"/>
</dbReference>
<dbReference type="Gramene" id="KMS97294">
    <property type="protein sequence ID" value="KMS97294"/>
    <property type="gene ID" value="BVRB_6g156350"/>
</dbReference>
<evidence type="ECO:0000313" key="1">
    <source>
        <dbReference type="EMBL" id="KMS97294.1"/>
    </source>
</evidence>
<dbReference type="AlphaFoldDB" id="A0A0J8B7Q1"/>
<dbReference type="EMBL" id="KQ090335">
    <property type="protein sequence ID" value="KMS97294.1"/>
    <property type="molecule type" value="Genomic_DNA"/>
</dbReference>
<keyword evidence="2" id="KW-1185">Reference proteome</keyword>
<gene>
    <name evidence="1" type="ORF">BVRB_6g156350</name>
</gene>
<organism evidence="1 2">
    <name type="scientific">Beta vulgaris subsp. vulgaris</name>
    <name type="common">Beet</name>
    <dbReference type="NCBI Taxonomy" id="3555"/>
    <lineage>
        <taxon>Eukaryota</taxon>
        <taxon>Viridiplantae</taxon>
        <taxon>Streptophyta</taxon>
        <taxon>Embryophyta</taxon>
        <taxon>Tracheophyta</taxon>
        <taxon>Spermatophyta</taxon>
        <taxon>Magnoliopsida</taxon>
        <taxon>eudicotyledons</taxon>
        <taxon>Gunneridae</taxon>
        <taxon>Pentapetalae</taxon>
        <taxon>Caryophyllales</taxon>
        <taxon>Chenopodiaceae</taxon>
        <taxon>Betoideae</taxon>
        <taxon>Beta</taxon>
    </lineage>
</organism>